<feature type="transmembrane region" description="Helical" evidence="1">
    <location>
        <begin position="20"/>
        <end position="40"/>
    </location>
</feature>
<gene>
    <name evidence="2" type="ORF">WKR92_07140</name>
</gene>
<name>A0ABV5CDH3_9SPHI</name>
<keyword evidence="1" id="KW-0812">Transmembrane</keyword>
<dbReference type="RefSeq" id="WP_375557138.1">
    <property type="nucleotide sequence ID" value="NZ_JBBVGT010000002.1"/>
</dbReference>
<dbReference type="Proteomes" id="UP001580928">
    <property type="component" value="Unassembled WGS sequence"/>
</dbReference>
<feature type="transmembrane region" description="Helical" evidence="1">
    <location>
        <begin position="194"/>
        <end position="212"/>
    </location>
</feature>
<accession>A0ABV5CDH3</accession>
<dbReference type="EMBL" id="JBBVGT010000002">
    <property type="protein sequence ID" value="MFB5945603.1"/>
    <property type="molecule type" value="Genomic_DNA"/>
</dbReference>
<keyword evidence="1" id="KW-1133">Transmembrane helix</keyword>
<evidence type="ECO:0000256" key="1">
    <source>
        <dbReference type="SAM" id="Phobius"/>
    </source>
</evidence>
<feature type="transmembrane region" description="Helical" evidence="1">
    <location>
        <begin position="56"/>
        <end position="75"/>
    </location>
</feature>
<keyword evidence="1" id="KW-0472">Membrane</keyword>
<organism evidence="2 3">
    <name type="scientific">Albibacterium profundi</name>
    <dbReference type="NCBI Taxonomy" id="3134906"/>
    <lineage>
        <taxon>Bacteria</taxon>
        <taxon>Pseudomonadati</taxon>
        <taxon>Bacteroidota</taxon>
        <taxon>Sphingobacteriia</taxon>
        <taxon>Sphingobacteriales</taxon>
        <taxon>Sphingobacteriaceae</taxon>
        <taxon>Albibacterium</taxon>
    </lineage>
</organism>
<protein>
    <recommendedName>
        <fullName evidence="4">PH domain-containing protein</fullName>
    </recommendedName>
</protein>
<evidence type="ECO:0008006" key="4">
    <source>
        <dbReference type="Google" id="ProtNLM"/>
    </source>
</evidence>
<evidence type="ECO:0000313" key="3">
    <source>
        <dbReference type="Proteomes" id="UP001580928"/>
    </source>
</evidence>
<proteinExistence type="predicted"/>
<comment type="caution">
    <text evidence="2">The sequence shown here is derived from an EMBL/GenBank/DDBJ whole genome shotgun (WGS) entry which is preliminary data.</text>
</comment>
<keyword evidence="3" id="KW-1185">Reference proteome</keyword>
<feature type="transmembrane region" description="Helical" evidence="1">
    <location>
        <begin position="218"/>
        <end position="235"/>
    </location>
</feature>
<reference evidence="2 3" key="1">
    <citation type="submission" date="2024-04" db="EMBL/GenBank/DDBJ databases">
        <title>Albibacterium profundi sp. nov., isolated from sediment of the Challenger Deep of Mariana Trench.</title>
        <authorList>
            <person name="Wang Y."/>
        </authorList>
    </citation>
    <scope>NUCLEOTIDE SEQUENCE [LARGE SCALE GENOMIC DNA]</scope>
    <source>
        <strain evidence="2 3">RHL897</strain>
    </source>
</reference>
<sequence>MPNNQEPTVFIRSKNVSYRVILNVVVAIAMICLICTPFYREYVEHIPISDDFFEKWIGMAVIAGLFLFLTIGFLIKGLQALYKTTKPITFRADRITIGNDIISLSEISRIKVMDIGRITYESFYGATIYLLNGETKFIPEIFYDQSSLLFQRLEKLKREHLVENTEDDEVPQLSQEETVTDRFDFNILTSFDHLLFLSLLIMLLFGVVRITFNPAYPWYFASFFLLTCLFIYYFISKISYYFVLDDHHIEIRNRFPFRSSKVFKLNEIKGIILHPLGFGRNMRYGTRVVLSNYKSYYFASPFTNKKWRSLAEVLRKRGLLVENRISGSES</sequence>
<evidence type="ECO:0000313" key="2">
    <source>
        <dbReference type="EMBL" id="MFB5945603.1"/>
    </source>
</evidence>